<feature type="region of interest" description="Disordered" evidence="1">
    <location>
        <begin position="31"/>
        <end position="117"/>
    </location>
</feature>
<evidence type="ECO:0000313" key="3">
    <source>
        <dbReference type="Proteomes" id="UP001209570"/>
    </source>
</evidence>
<protein>
    <submittedName>
        <fullName evidence="2">Uncharacterized protein</fullName>
    </submittedName>
</protein>
<dbReference type="Proteomes" id="UP001209570">
    <property type="component" value="Unassembled WGS sequence"/>
</dbReference>
<name>A0AAD5Q1L2_PYTIN</name>
<dbReference type="AlphaFoldDB" id="A0AAD5Q1L2"/>
<keyword evidence="3" id="KW-1185">Reference proteome</keyword>
<reference evidence="2" key="1">
    <citation type="submission" date="2021-12" db="EMBL/GenBank/DDBJ databases">
        <title>Prjna785345.</title>
        <authorList>
            <person name="Rujirawat T."/>
            <person name="Krajaejun T."/>
        </authorList>
    </citation>
    <scope>NUCLEOTIDE SEQUENCE</scope>
    <source>
        <strain evidence="2">Pi057C3</strain>
    </source>
</reference>
<accession>A0AAD5Q1L2</accession>
<feature type="compositionally biased region" description="Acidic residues" evidence="1">
    <location>
        <begin position="86"/>
        <end position="98"/>
    </location>
</feature>
<feature type="compositionally biased region" description="Basic residues" evidence="1">
    <location>
        <begin position="46"/>
        <end position="65"/>
    </location>
</feature>
<evidence type="ECO:0000256" key="1">
    <source>
        <dbReference type="SAM" id="MobiDB-lite"/>
    </source>
</evidence>
<dbReference type="EMBL" id="JAKCXM010001185">
    <property type="protein sequence ID" value="KAJ0391250.1"/>
    <property type="molecule type" value="Genomic_DNA"/>
</dbReference>
<feature type="compositionally biased region" description="Basic and acidic residues" evidence="1">
    <location>
        <begin position="104"/>
        <end position="115"/>
    </location>
</feature>
<sequence>MAAVEIKRKWKEVDWVVVMAAQSFVAVFAAGPDDEQSDEGGDSKAKAKKTKAGKKKASASAKKMKAPPVSTRALRRRGAKRAMADAEAEEGGDGDGDGAEGGAEDAKQKEEEKESTQAAGFWLAELQDDDVTEEMLERVTGVRIARLNQRPHAPARYDYAYDDIIDVQSLLCHVCLREWGDGSFELTPKSLKRVQRSLARSRRDVTDENNDRRGR</sequence>
<proteinExistence type="predicted"/>
<gene>
    <name evidence="2" type="ORF">P43SY_010341</name>
</gene>
<evidence type="ECO:0000313" key="2">
    <source>
        <dbReference type="EMBL" id="KAJ0391250.1"/>
    </source>
</evidence>
<organism evidence="2 3">
    <name type="scientific">Pythium insidiosum</name>
    <name type="common">Pythiosis disease agent</name>
    <dbReference type="NCBI Taxonomy" id="114742"/>
    <lineage>
        <taxon>Eukaryota</taxon>
        <taxon>Sar</taxon>
        <taxon>Stramenopiles</taxon>
        <taxon>Oomycota</taxon>
        <taxon>Peronosporomycetes</taxon>
        <taxon>Pythiales</taxon>
        <taxon>Pythiaceae</taxon>
        <taxon>Pythium</taxon>
    </lineage>
</organism>
<comment type="caution">
    <text evidence="2">The sequence shown here is derived from an EMBL/GenBank/DDBJ whole genome shotgun (WGS) entry which is preliminary data.</text>
</comment>